<accession>A0A1I3ZIS0</accession>
<dbReference type="Proteomes" id="UP000199598">
    <property type="component" value="Unassembled WGS sequence"/>
</dbReference>
<gene>
    <name evidence="2" type="ORF">SAMN04488518_105102</name>
</gene>
<comment type="caution">
    <text evidence="2">The sequence shown here is derived from an EMBL/GenBank/DDBJ whole genome shotgun (WGS) entry which is preliminary data.</text>
</comment>
<keyword evidence="1" id="KW-0812">Transmembrane</keyword>
<evidence type="ECO:0000313" key="3">
    <source>
        <dbReference type="Proteomes" id="UP000199598"/>
    </source>
</evidence>
<reference evidence="2 3" key="1">
    <citation type="submission" date="2016-10" db="EMBL/GenBank/DDBJ databases">
        <authorList>
            <person name="Varghese N."/>
            <person name="Submissions S."/>
        </authorList>
    </citation>
    <scope>NUCLEOTIDE SEQUENCE [LARGE SCALE GENOMIC DNA]</scope>
    <source>
        <strain evidence="2 3">DSM 16392</strain>
    </source>
</reference>
<keyword evidence="1" id="KW-1133">Transmembrane helix</keyword>
<evidence type="ECO:0008006" key="4">
    <source>
        <dbReference type="Google" id="ProtNLM"/>
    </source>
</evidence>
<feature type="transmembrane region" description="Helical" evidence="1">
    <location>
        <begin position="116"/>
        <end position="137"/>
    </location>
</feature>
<keyword evidence="3" id="KW-1185">Reference proteome</keyword>
<dbReference type="EMBL" id="FOSK01000005">
    <property type="protein sequence ID" value="SFK43459.1"/>
    <property type="molecule type" value="Genomic_DNA"/>
</dbReference>
<proteinExistence type="predicted"/>
<protein>
    <recommendedName>
        <fullName evidence="4">DUF1616 domain-containing protein</fullName>
    </recommendedName>
</protein>
<feature type="transmembrane region" description="Helical" evidence="1">
    <location>
        <begin position="57"/>
        <end position="79"/>
    </location>
</feature>
<sequence length="151" mass="16645">MSGMTKSKILEFLQAYPVYLFALTLAGITACLAFYLLAIFPPIGFVILYILQDRIPLTTIIPFIVGPAIPAAIVFHLILRRTRLRLSLIATFISYFAGCSTAILLMPLIARSSVTMLEGFLIFLAIACTVGFAFVYWQRVPNAPQPAKADI</sequence>
<evidence type="ECO:0000313" key="2">
    <source>
        <dbReference type="EMBL" id="SFK43459.1"/>
    </source>
</evidence>
<keyword evidence="1" id="KW-0472">Membrane</keyword>
<name>A0A1I3ZIS0_9HYPH</name>
<feature type="transmembrane region" description="Helical" evidence="1">
    <location>
        <begin position="20"/>
        <end position="51"/>
    </location>
</feature>
<feature type="transmembrane region" description="Helical" evidence="1">
    <location>
        <begin position="86"/>
        <end position="110"/>
    </location>
</feature>
<evidence type="ECO:0000256" key="1">
    <source>
        <dbReference type="SAM" id="Phobius"/>
    </source>
</evidence>
<organism evidence="2 3">
    <name type="scientific">Pseudovibrio ascidiaceicola</name>
    <dbReference type="NCBI Taxonomy" id="285279"/>
    <lineage>
        <taxon>Bacteria</taxon>
        <taxon>Pseudomonadati</taxon>
        <taxon>Pseudomonadota</taxon>
        <taxon>Alphaproteobacteria</taxon>
        <taxon>Hyphomicrobiales</taxon>
        <taxon>Stappiaceae</taxon>
        <taxon>Pseudovibrio</taxon>
    </lineage>
</organism>
<dbReference type="RefSeq" id="WP_093519337.1">
    <property type="nucleotide sequence ID" value="NZ_FOSK01000005.1"/>
</dbReference>
<dbReference type="PROSITE" id="PS51257">
    <property type="entry name" value="PROKAR_LIPOPROTEIN"/>
    <property type="match status" value="1"/>
</dbReference>